<feature type="coiled-coil region" evidence="1">
    <location>
        <begin position="458"/>
        <end position="485"/>
    </location>
</feature>
<feature type="coiled-coil region" evidence="1">
    <location>
        <begin position="63"/>
        <end position="125"/>
    </location>
</feature>
<name>A0A7S3LZN3_9STRA</name>
<reference evidence="3" key="1">
    <citation type="submission" date="2021-01" db="EMBL/GenBank/DDBJ databases">
        <authorList>
            <person name="Corre E."/>
            <person name="Pelletier E."/>
            <person name="Niang G."/>
            <person name="Scheremetjew M."/>
            <person name="Finn R."/>
            <person name="Kale V."/>
            <person name="Holt S."/>
            <person name="Cochrane G."/>
            <person name="Meng A."/>
            <person name="Brown T."/>
            <person name="Cohen L."/>
        </authorList>
    </citation>
    <scope>NUCLEOTIDE SEQUENCE</scope>
    <source>
        <strain evidence="3">CCAP 955/1</strain>
    </source>
</reference>
<evidence type="ECO:0000256" key="1">
    <source>
        <dbReference type="SAM" id="Coils"/>
    </source>
</evidence>
<sequence length="502" mass="56145">MNGFVKLSMDAYVSDLHLKIEVYNVVRDMVDDVETWDAENRLRKTQNNLSSTQKLNDVIISSMKRLQEKNAAMGLELSKLKLKASGTRESFVRDIGSFLSENKQMKKLKDKINDLEAKLQHMSLYGYDNESDAAQEVTSSELSPESESIAETGTTQAAEINSGASQAVETLKKEQQMFLYDLDDEFLMNVFSYLETVEVLHCAQMNKYMVKKVYILFEIESTMVQPEWSIRPDQKALQLEAAQQQPQTQMTQGSTNASGQASVNKPSGSVPAVNNNTAASSSVASPSSAVATPSFAVAPEPIQMSKEVVDALTKKLTPDEMKAVLAPSERLRKQNTQLNALLAEREDIIALKENAESVRDFMIEKLKAAEMEIKKLMGETQSLKKQAASDQDIIGYLDLQVGELEAQRTELGTRCQQLQASLDLQIGSHSHREHTLTTELNDYKLKYEKLDVNFKTQKKVLIKEVKQLRSQVDTLTTERNLQTNQFRLLREALALGGGNATK</sequence>
<keyword evidence="1" id="KW-0175">Coiled coil</keyword>
<organism evidence="3">
    <name type="scientific">Spumella elongata</name>
    <dbReference type="NCBI Taxonomy" id="89044"/>
    <lineage>
        <taxon>Eukaryota</taxon>
        <taxon>Sar</taxon>
        <taxon>Stramenopiles</taxon>
        <taxon>Ochrophyta</taxon>
        <taxon>Chrysophyceae</taxon>
        <taxon>Chromulinales</taxon>
        <taxon>Chromulinaceae</taxon>
        <taxon>Spumella</taxon>
    </lineage>
</organism>
<proteinExistence type="predicted"/>
<feature type="compositionally biased region" description="Low complexity" evidence="2">
    <location>
        <begin position="269"/>
        <end position="285"/>
    </location>
</feature>
<accession>A0A7S3LZN3</accession>
<feature type="compositionally biased region" description="Low complexity" evidence="2">
    <location>
        <begin position="238"/>
        <end position="252"/>
    </location>
</feature>
<feature type="compositionally biased region" description="Polar residues" evidence="2">
    <location>
        <begin position="253"/>
        <end position="267"/>
    </location>
</feature>
<feature type="region of interest" description="Disordered" evidence="2">
    <location>
        <begin position="238"/>
        <end position="285"/>
    </location>
</feature>
<feature type="coiled-coil region" evidence="1">
    <location>
        <begin position="352"/>
        <end position="386"/>
    </location>
</feature>
<dbReference type="CDD" id="cd09917">
    <property type="entry name" value="F-box_SF"/>
    <property type="match status" value="1"/>
</dbReference>
<dbReference type="AlphaFoldDB" id="A0A7S3LZN3"/>
<evidence type="ECO:0008006" key="4">
    <source>
        <dbReference type="Google" id="ProtNLM"/>
    </source>
</evidence>
<evidence type="ECO:0000256" key="2">
    <source>
        <dbReference type="SAM" id="MobiDB-lite"/>
    </source>
</evidence>
<gene>
    <name evidence="3" type="ORF">SELO1098_LOCUS2085</name>
</gene>
<dbReference type="EMBL" id="HBIC01003910">
    <property type="protein sequence ID" value="CAE0273259.1"/>
    <property type="molecule type" value="Transcribed_RNA"/>
</dbReference>
<evidence type="ECO:0000313" key="3">
    <source>
        <dbReference type="EMBL" id="CAE0273259.1"/>
    </source>
</evidence>
<protein>
    <recommendedName>
        <fullName evidence="4">F-box domain-containing protein</fullName>
    </recommendedName>
</protein>